<evidence type="ECO:0000313" key="5">
    <source>
        <dbReference type="EMBL" id="NER13587.1"/>
    </source>
</evidence>
<dbReference type="Proteomes" id="UP000468581">
    <property type="component" value="Unassembled WGS sequence"/>
</dbReference>
<keyword evidence="3" id="KW-0238">DNA-binding</keyword>
<protein>
    <submittedName>
        <fullName evidence="5">BlaI/MecI/CopY family transcriptional regulator</fullName>
    </submittedName>
</protein>
<organism evidence="5 6">
    <name type="scientific">Leptobacterium flavescens</name>
    <dbReference type="NCBI Taxonomy" id="472055"/>
    <lineage>
        <taxon>Bacteria</taxon>
        <taxon>Pseudomonadati</taxon>
        <taxon>Bacteroidota</taxon>
        <taxon>Flavobacteriia</taxon>
        <taxon>Flavobacteriales</taxon>
        <taxon>Flavobacteriaceae</taxon>
        <taxon>Leptobacterium</taxon>
    </lineage>
</organism>
<dbReference type="InterPro" id="IPR036390">
    <property type="entry name" value="WH_DNA-bd_sf"/>
</dbReference>
<proteinExistence type="inferred from homology"/>
<evidence type="ECO:0000256" key="3">
    <source>
        <dbReference type="ARBA" id="ARBA00023125"/>
    </source>
</evidence>
<evidence type="ECO:0000256" key="4">
    <source>
        <dbReference type="ARBA" id="ARBA00023163"/>
    </source>
</evidence>
<evidence type="ECO:0000313" key="6">
    <source>
        <dbReference type="Proteomes" id="UP000468581"/>
    </source>
</evidence>
<sequence length="123" mass="14241">MQLSQTEEKLMHFLWKRNRAYMKDLISDFPPPKPAKTTVATLLKRMVEKGFVGYDQSGNAREYYPLVKKKEYSSNRVNGLIKSFFNNSAAQLASFCTTENNLSTSELEALKKIIDEQIEKRKK</sequence>
<name>A0A6P0UKU4_9FLAO</name>
<dbReference type="Pfam" id="PF03965">
    <property type="entry name" value="Penicillinase_R"/>
    <property type="match status" value="1"/>
</dbReference>
<keyword evidence="6" id="KW-1185">Reference proteome</keyword>
<dbReference type="GO" id="GO:0045892">
    <property type="term" value="P:negative regulation of DNA-templated transcription"/>
    <property type="evidence" value="ECO:0007669"/>
    <property type="project" value="InterPro"/>
</dbReference>
<keyword evidence="2" id="KW-0805">Transcription regulation</keyword>
<dbReference type="PIRSF" id="PIRSF019455">
    <property type="entry name" value="CopR_AtkY"/>
    <property type="match status" value="1"/>
</dbReference>
<reference evidence="5 6" key="1">
    <citation type="submission" date="2020-01" db="EMBL/GenBank/DDBJ databases">
        <title>Leptobacterium flavescens.</title>
        <authorList>
            <person name="Wang G."/>
        </authorList>
    </citation>
    <scope>NUCLEOTIDE SEQUENCE [LARGE SCALE GENOMIC DNA]</scope>
    <source>
        <strain evidence="5 6">KCTC 22160</strain>
    </source>
</reference>
<dbReference type="GO" id="GO:0003677">
    <property type="term" value="F:DNA binding"/>
    <property type="evidence" value="ECO:0007669"/>
    <property type="project" value="UniProtKB-KW"/>
</dbReference>
<comment type="similarity">
    <text evidence="1">Belongs to the BlaI transcriptional regulatory family.</text>
</comment>
<dbReference type="EMBL" id="JAABOO010000002">
    <property type="protein sequence ID" value="NER13587.1"/>
    <property type="molecule type" value="Genomic_DNA"/>
</dbReference>
<dbReference type="Gene3D" id="1.10.4040.10">
    <property type="entry name" value="Penicillinase repressor domain"/>
    <property type="match status" value="1"/>
</dbReference>
<dbReference type="AlphaFoldDB" id="A0A6P0UKU4"/>
<dbReference type="RefSeq" id="WP_163606633.1">
    <property type="nucleotide sequence ID" value="NZ_JAABOO010000002.1"/>
</dbReference>
<keyword evidence="4" id="KW-0804">Transcription</keyword>
<evidence type="ECO:0000256" key="2">
    <source>
        <dbReference type="ARBA" id="ARBA00023015"/>
    </source>
</evidence>
<dbReference type="InterPro" id="IPR005650">
    <property type="entry name" value="BlaI_family"/>
</dbReference>
<comment type="caution">
    <text evidence="5">The sequence shown here is derived from an EMBL/GenBank/DDBJ whole genome shotgun (WGS) entry which is preliminary data.</text>
</comment>
<evidence type="ECO:0000256" key="1">
    <source>
        <dbReference type="ARBA" id="ARBA00011046"/>
    </source>
</evidence>
<dbReference type="SUPFAM" id="SSF46785">
    <property type="entry name" value="Winged helix' DNA-binding domain"/>
    <property type="match status" value="1"/>
</dbReference>
<accession>A0A6P0UKU4</accession>
<gene>
    <name evidence="5" type="ORF">GWK08_09075</name>
</gene>
<dbReference type="Gene3D" id="1.10.10.10">
    <property type="entry name" value="Winged helix-like DNA-binding domain superfamily/Winged helix DNA-binding domain"/>
    <property type="match status" value="1"/>
</dbReference>
<dbReference type="InterPro" id="IPR036388">
    <property type="entry name" value="WH-like_DNA-bd_sf"/>
</dbReference>